<dbReference type="Gene3D" id="3.60.120.10">
    <property type="entry name" value="Anthranilate synthase"/>
    <property type="match status" value="1"/>
</dbReference>
<dbReference type="PANTHER" id="PTHR11236:SF50">
    <property type="entry name" value="AMINODEOXYCHORISMATE SYNTHASE COMPONENT 1"/>
    <property type="match status" value="1"/>
</dbReference>
<accession>A0A841RS54</accession>
<dbReference type="GO" id="GO:0046820">
    <property type="term" value="F:4-amino-4-deoxychorismate synthase activity"/>
    <property type="evidence" value="ECO:0007669"/>
    <property type="project" value="UniProtKB-EC"/>
</dbReference>
<dbReference type="InterPro" id="IPR005801">
    <property type="entry name" value="ADC_synthase"/>
</dbReference>
<feature type="domain" description="Chorismate-utilising enzyme C-terminal" evidence="1">
    <location>
        <begin position="107"/>
        <end position="360"/>
    </location>
</feature>
<dbReference type="GO" id="GO:0008696">
    <property type="term" value="F:4-amino-4-deoxychorismate lyase activity"/>
    <property type="evidence" value="ECO:0007669"/>
    <property type="project" value="UniProtKB-EC"/>
</dbReference>
<name>A0A841RS54_9BACI</name>
<organism evidence="2 3">
    <name type="scientific">Gracilibacillus halotolerans</name>
    <dbReference type="NCBI Taxonomy" id="74386"/>
    <lineage>
        <taxon>Bacteria</taxon>
        <taxon>Bacillati</taxon>
        <taxon>Bacillota</taxon>
        <taxon>Bacilli</taxon>
        <taxon>Bacillales</taxon>
        <taxon>Bacillaceae</taxon>
        <taxon>Gracilibacillus</taxon>
    </lineage>
</organism>
<evidence type="ECO:0000313" key="3">
    <source>
        <dbReference type="Proteomes" id="UP000572212"/>
    </source>
</evidence>
<dbReference type="Gene3D" id="3.30.470.10">
    <property type="match status" value="1"/>
</dbReference>
<dbReference type="Proteomes" id="UP000572212">
    <property type="component" value="Unassembled WGS sequence"/>
</dbReference>
<dbReference type="InterPro" id="IPR015890">
    <property type="entry name" value="Chorismate_C"/>
</dbReference>
<dbReference type="EC" id="4.1.3.38" evidence="2"/>
<reference evidence="2 3" key="1">
    <citation type="submission" date="2020-08" db="EMBL/GenBank/DDBJ databases">
        <title>Genomic Encyclopedia of Type Strains, Phase IV (KMG-IV): sequencing the most valuable type-strain genomes for metagenomic binning, comparative biology and taxonomic classification.</title>
        <authorList>
            <person name="Goeker M."/>
        </authorList>
    </citation>
    <scope>NUCLEOTIDE SEQUENCE [LARGE SCALE GENOMIC DNA]</scope>
    <source>
        <strain evidence="2 3">DSM 11805</strain>
    </source>
</reference>
<dbReference type="RefSeq" id="WP_184249551.1">
    <property type="nucleotide sequence ID" value="NZ_BAAACU010000056.1"/>
</dbReference>
<comment type="caution">
    <text evidence="2">The sequence shown here is derived from an EMBL/GenBank/DDBJ whole genome shotgun (WGS) entry which is preliminary data.</text>
</comment>
<evidence type="ECO:0000259" key="1">
    <source>
        <dbReference type="Pfam" id="PF00425"/>
    </source>
</evidence>
<dbReference type="GO" id="GO:0000162">
    <property type="term" value="P:L-tryptophan biosynthetic process"/>
    <property type="evidence" value="ECO:0007669"/>
    <property type="project" value="TreeGrafter"/>
</dbReference>
<sequence>MKSIYLQFDFLNQKPCSFASPIEVLSTTDSNEIPALMEKMNEFKKEGYYLAGYLSYEAAPAFQTNYQVNDKPLIPLLWFGVFDKPRPVKPIQPAAYTTSEWKPLIKKESFIQNIETIQEYIKNKKTEQVNYTTRFEASFEGDAYTFYNQLKKNQSASYSAYLQLGELQILSLSPELFFKIDGKRIITKPMKGTMKRGFSYKEDEELKSLLYSSEKNRYENEMVAKLLKDELSTLVKANTATIEKKFEIETHPTIHQMTSTVSGELKEESSIYDWFRALFPCGSITGSPKVETMQIIKSLEDSPRDVYCGAIGYITPDNRAIFNVPIRTVQIKGNQAIYGSGSGVTSKSEPIQEYYEVIEKTKILTKEQIEFSLLESMRYENGEINHLSDHLARLKESASYFQFTYDQDNVMSEIRRFIATLQDNPPSKIRLLMSDNGKINLEAIPLEKLNSIRSKLSPQPIKKENLFLYHKTTNRSVYEQFDSKLPNGYQTTLLWNEEGHVTEFSIGNLVIEKNGHYYTPPLSDGLLPGVMRGKLLANNTLIEKHIKKEQLLEADQIFLINSVRGWIKVDLKEQEVSLNKTHLLQ</sequence>
<dbReference type="InterPro" id="IPR036038">
    <property type="entry name" value="Aminotransferase-like"/>
</dbReference>
<dbReference type="Pfam" id="PF01063">
    <property type="entry name" value="Aminotran_4"/>
    <property type="match status" value="1"/>
</dbReference>
<dbReference type="SUPFAM" id="SSF56322">
    <property type="entry name" value="ADC synthase"/>
    <property type="match status" value="1"/>
</dbReference>
<dbReference type="InterPro" id="IPR001544">
    <property type="entry name" value="Aminotrans_IV"/>
</dbReference>
<dbReference type="Pfam" id="PF00425">
    <property type="entry name" value="Chorismate_bind"/>
    <property type="match status" value="1"/>
</dbReference>
<dbReference type="EMBL" id="JACHON010000016">
    <property type="protein sequence ID" value="MBB6513774.1"/>
    <property type="molecule type" value="Genomic_DNA"/>
</dbReference>
<dbReference type="Gene3D" id="3.20.10.10">
    <property type="entry name" value="D-amino Acid Aminotransferase, subunit A, domain 2"/>
    <property type="match status" value="1"/>
</dbReference>
<dbReference type="InterPro" id="IPR043132">
    <property type="entry name" value="BCAT-like_C"/>
</dbReference>
<evidence type="ECO:0000313" key="2">
    <source>
        <dbReference type="EMBL" id="MBB6513774.1"/>
    </source>
</evidence>
<keyword evidence="2" id="KW-0032">Aminotransferase</keyword>
<keyword evidence="2" id="KW-0808">Transferase</keyword>
<dbReference type="PANTHER" id="PTHR11236">
    <property type="entry name" value="AMINOBENZOATE/ANTHRANILATE SYNTHASE"/>
    <property type="match status" value="1"/>
</dbReference>
<dbReference type="InterPro" id="IPR043131">
    <property type="entry name" value="BCAT-like_N"/>
</dbReference>
<protein>
    <submittedName>
        <fullName evidence="2">Para-aminobenzoate synthetase/4-amino-4-deoxychorismate lyase</fullName>
        <ecNumber evidence="2">2.6.1.85</ecNumber>
        <ecNumber evidence="2">4.1.3.38</ecNumber>
    </submittedName>
</protein>
<proteinExistence type="predicted"/>
<dbReference type="EC" id="2.6.1.85" evidence="2"/>
<gene>
    <name evidence="2" type="ORF">GGQ92_002590</name>
</gene>
<keyword evidence="2" id="KW-0456">Lyase</keyword>
<dbReference type="SUPFAM" id="SSF56752">
    <property type="entry name" value="D-aminoacid aminotransferase-like PLP-dependent enzymes"/>
    <property type="match status" value="1"/>
</dbReference>
<dbReference type="InterPro" id="IPR019999">
    <property type="entry name" value="Anth_synth_I-like"/>
</dbReference>
<dbReference type="AlphaFoldDB" id="A0A841RS54"/>
<keyword evidence="3" id="KW-1185">Reference proteome</keyword>